<gene>
    <name evidence="3" type="ORF">FA13DRAFT_1775481</name>
</gene>
<name>A0A4Y7T6B7_COPMI</name>
<proteinExistence type="predicted"/>
<feature type="domain" description="G" evidence="2">
    <location>
        <begin position="124"/>
        <end position="168"/>
    </location>
</feature>
<dbReference type="InterPro" id="IPR006073">
    <property type="entry name" value="GTP-bd"/>
</dbReference>
<dbReference type="EMBL" id="QPFP01000027">
    <property type="protein sequence ID" value="TEB29551.1"/>
    <property type="molecule type" value="Genomic_DNA"/>
</dbReference>
<keyword evidence="4" id="KW-1185">Reference proteome</keyword>
<sequence length="427" mass="47908">MAWATFYHKSFQDFLCDSQRWRVHFGELDDEVAKRWLTDSTAEIGHSRYAILNLVAGEKSPEMPLHDPYYLDVFNVLAPLYWRALTSTSPSPSLFTGKKSKPNQKRKSSELPQVFRGSESDIIILVLGNPGSGKSTLVNRLVGWNQVTAQSKQGSRTKHVQVATVRCAPRQYTELNNALEGCRIVLVEPYEFDEGDYEGLAHLVRWLEATYRCGMAVRGILYLHDVSQTAERRKTRRSNLSLLSQLCGENALDKVALVSTRWETVHPDIFEERLRSLVGLSLGGGLWAPMVTGGTSVHHLRPAFNHDVSASLQHPLAMQEAWDPWRIIAPFLTDLEASRRPLLVQDELVNRNLPFERTAVGRTLGTVPKGIFSDVGGSAREHRLEGGMTGTRFKTGRVYECCRALGLSINEGLIQLLEQARLASRRG</sequence>
<feature type="region of interest" description="Disordered" evidence="1">
    <location>
        <begin position="90"/>
        <end position="112"/>
    </location>
</feature>
<accession>A0A4Y7T6B7</accession>
<dbReference type="Pfam" id="PF01926">
    <property type="entry name" value="MMR_HSR1"/>
    <property type="match status" value="1"/>
</dbReference>
<dbReference type="AlphaFoldDB" id="A0A4Y7T6B7"/>
<evidence type="ECO:0000259" key="2">
    <source>
        <dbReference type="Pfam" id="PF01926"/>
    </source>
</evidence>
<evidence type="ECO:0000313" key="4">
    <source>
        <dbReference type="Proteomes" id="UP000298030"/>
    </source>
</evidence>
<dbReference type="GO" id="GO:0005525">
    <property type="term" value="F:GTP binding"/>
    <property type="evidence" value="ECO:0007669"/>
    <property type="project" value="InterPro"/>
</dbReference>
<protein>
    <recommendedName>
        <fullName evidence="2">G domain-containing protein</fullName>
    </recommendedName>
</protein>
<dbReference type="InterPro" id="IPR027417">
    <property type="entry name" value="P-loop_NTPase"/>
</dbReference>
<evidence type="ECO:0000313" key="3">
    <source>
        <dbReference type="EMBL" id="TEB29551.1"/>
    </source>
</evidence>
<dbReference type="Proteomes" id="UP000298030">
    <property type="component" value="Unassembled WGS sequence"/>
</dbReference>
<reference evidence="3 4" key="1">
    <citation type="journal article" date="2019" name="Nat. Ecol. Evol.">
        <title>Megaphylogeny resolves global patterns of mushroom evolution.</title>
        <authorList>
            <person name="Varga T."/>
            <person name="Krizsan K."/>
            <person name="Foldi C."/>
            <person name="Dima B."/>
            <person name="Sanchez-Garcia M."/>
            <person name="Sanchez-Ramirez S."/>
            <person name="Szollosi G.J."/>
            <person name="Szarkandi J.G."/>
            <person name="Papp V."/>
            <person name="Albert L."/>
            <person name="Andreopoulos W."/>
            <person name="Angelini C."/>
            <person name="Antonin V."/>
            <person name="Barry K.W."/>
            <person name="Bougher N.L."/>
            <person name="Buchanan P."/>
            <person name="Buyck B."/>
            <person name="Bense V."/>
            <person name="Catcheside P."/>
            <person name="Chovatia M."/>
            <person name="Cooper J."/>
            <person name="Damon W."/>
            <person name="Desjardin D."/>
            <person name="Finy P."/>
            <person name="Geml J."/>
            <person name="Haridas S."/>
            <person name="Hughes K."/>
            <person name="Justo A."/>
            <person name="Karasinski D."/>
            <person name="Kautmanova I."/>
            <person name="Kiss B."/>
            <person name="Kocsube S."/>
            <person name="Kotiranta H."/>
            <person name="LaButti K.M."/>
            <person name="Lechner B.E."/>
            <person name="Liimatainen K."/>
            <person name="Lipzen A."/>
            <person name="Lukacs Z."/>
            <person name="Mihaltcheva S."/>
            <person name="Morgado L.N."/>
            <person name="Niskanen T."/>
            <person name="Noordeloos M.E."/>
            <person name="Ohm R.A."/>
            <person name="Ortiz-Santana B."/>
            <person name="Ovrebo C."/>
            <person name="Racz N."/>
            <person name="Riley R."/>
            <person name="Savchenko A."/>
            <person name="Shiryaev A."/>
            <person name="Soop K."/>
            <person name="Spirin V."/>
            <person name="Szebenyi C."/>
            <person name="Tomsovsky M."/>
            <person name="Tulloss R.E."/>
            <person name="Uehling J."/>
            <person name="Grigoriev I.V."/>
            <person name="Vagvolgyi C."/>
            <person name="Papp T."/>
            <person name="Martin F.M."/>
            <person name="Miettinen O."/>
            <person name="Hibbett D.S."/>
            <person name="Nagy L.G."/>
        </authorList>
    </citation>
    <scope>NUCLEOTIDE SEQUENCE [LARGE SCALE GENOMIC DNA]</scope>
    <source>
        <strain evidence="3 4">FP101781</strain>
    </source>
</reference>
<dbReference type="CDD" id="cd00882">
    <property type="entry name" value="Ras_like_GTPase"/>
    <property type="match status" value="1"/>
</dbReference>
<dbReference type="STRING" id="71717.A0A4Y7T6B7"/>
<comment type="caution">
    <text evidence="3">The sequence shown here is derived from an EMBL/GenBank/DDBJ whole genome shotgun (WGS) entry which is preliminary data.</text>
</comment>
<evidence type="ECO:0000256" key="1">
    <source>
        <dbReference type="SAM" id="MobiDB-lite"/>
    </source>
</evidence>
<dbReference type="Gene3D" id="3.40.50.300">
    <property type="entry name" value="P-loop containing nucleotide triphosphate hydrolases"/>
    <property type="match status" value="1"/>
</dbReference>
<dbReference type="OrthoDB" id="8954335at2759"/>
<organism evidence="3 4">
    <name type="scientific">Coprinellus micaceus</name>
    <name type="common">Glistening ink-cap mushroom</name>
    <name type="synonym">Coprinus micaceus</name>
    <dbReference type="NCBI Taxonomy" id="71717"/>
    <lineage>
        <taxon>Eukaryota</taxon>
        <taxon>Fungi</taxon>
        <taxon>Dikarya</taxon>
        <taxon>Basidiomycota</taxon>
        <taxon>Agaricomycotina</taxon>
        <taxon>Agaricomycetes</taxon>
        <taxon>Agaricomycetidae</taxon>
        <taxon>Agaricales</taxon>
        <taxon>Agaricineae</taxon>
        <taxon>Psathyrellaceae</taxon>
        <taxon>Coprinellus</taxon>
    </lineage>
</organism>
<dbReference type="SUPFAM" id="SSF52540">
    <property type="entry name" value="P-loop containing nucleoside triphosphate hydrolases"/>
    <property type="match status" value="1"/>
</dbReference>